<evidence type="ECO:0000256" key="2">
    <source>
        <dbReference type="ARBA" id="ARBA00022448"/>
    </source>
</evidence>
<evidence type="ECO:0000259" key="7">
    <source>
        <dbReference type="PROSITE" id="PS50850"/>
    </source>
</evidence>
<feature type="transmembrane region" description="Helical" evidence="6">
    <location>
        <begin position="109"/>
        <end position="128"/>
    </location>
</feature>
<feature type="transmembrane region" description="Helical" evidence="6">
    <location>
        <begin position="173"/>
        <end position="192"/>
    </location>
</feature>
<evidence type="ECO:0000256" key="4">
    <source>
        <dbReference type="ARBA" id="ARBA00022989"/>
    </source>
</evidence>
<dbReference type="OrthoDB" id="3717319at2"/>
<evidence type="ECO:0000256" key="3">
    <source>
        <dbReference type="ARBA" id="ARBA00022692"/>
    </source>
</evidence>
<dbReference type="EMBL" id="WHJE01000019">
    <property type="protein sequence ID" value="KAE8764928.1"/>
    <property type="molecule type" value="Genomic_DNA"/>
</dbReference>
<keyword evidence="9" id="KW-1185">Reference proteome</keyword>
<dbReference type="GO" id="GO:0005886">
    <property type="term" value="C:plasma membrane"/>
    <property type="evidence" value="ECO:0007669"/>
    <property type="project" value="UniProtKB-SubCell"/>
</dbReference>
<keyword evidence="2" id="KW-0813">Transport</keyword>
<comment type="subcellular location">
    <subcellularLocation>
        <location evidence="1">Cell membrane</location>
        <topology evidence="1">Multi-pass membrane protein</topology>
    </subcellularLocation>
</comment>
<reference evidence="8 9" key="1">
    <citation type="submission" date="2019-10" db="EMBL/GenBank/DDBJ databases">
        <title>Georgenia wutianyii sp. nov. and Georgenia yuyongxinii sp. nov. isolated from plateau pika (Ochotona curzoniae) in the Qinghai-Tibet plateau of China.</title>
        <authorList>
            <person name="Tian Z."/>
        </authorList>
    </citation>
    <scope>NUCLEOTIDE SEQUENCE [LARGE SCALE GENOMIC DNA]</scope>
    <source>
        <strain evidence="8 9">DSM 21501</strain>
    </source>
</reference>
<dbReference type="Pfam" id="PF07690">
    <property type="entry name" value="MFS_1"/>
    <property type="match status" value="1"/>
</dbReference>
<dbReference type="PANTHER" id="PTHR42718">
    <property type="entry name" value="MAJOR FACILITATOR SUPERFAMILY MULTIDRUG TRANSPORTER MFSC"/>
    <property type="match status" value="1"/>
</dbReference>
<gene>
    <name evidence="8" type="ORF">GB883_06445</name>
</gene>
<feature type="transmembrane region" description="Helical" evidence="6">
    <location>
        <begin position="409"/>
        <end position="428"/>
    </location>
</feature>
<evidence type="ECO:0000256" key="5">
    <source>
        <dbReference type="ARBA" id="ARBA00023136"/>
    </source>
</evidence>
<feature type="transmembrane region" description="Helical" evidence="6">
    <location>
        <begin position="273"/>
        <end position="295"/>
    </location>
</feature>
<comment type="caution">
    <text evidence="8">The sequence shown here is derived from an EMBL/GenBank/DDBJ whole genome shotgun (WGS) entry which is preliminary data.</text>
</comment>
<dbReference type="AlphaFoldDB" id="A0A7J5UR95"/>
<keyword evidence="4 6" id="KW-1133">Transmembrane helix</keyword>
<feature type="transmembrane region" description="Helical" evidence="6">
    <location>
        <begin position="204"/>
        <end position="222"/>
    </location>
</feature>
<keyword evidence="3 6" id="KW-0812">Transmembrane</keyword>
<dbReference type="CDD" id="cd17504">
    <property type="entry name" value="MFS_MMR_MDR_like"/>
    <property type="match status" value="1"/>
</dbReference>
<feature type="transmembrane region" description="Helical" evidence="6">
    <location>
        <begin position="140"/>
        <end position="161"/>
    </location>
</feature>
<dbReference type="SUPFAM" id="SSF103473">
    <property type="entry name" value="MFS general substrate transporter"/>
    <property type="match status" value="1"/>
</dbReference>
<evidence type="ECO:0000313" key="9">
    <source>
        <dbReference type="Proteomes" id="UP000451860"/>
    </source>
</evidence>
<dbReference type="InterPro" id="IPR020846">
    <property type="entry name" value="MFS_dom"/>
</dbReference>
<dbReference type="GO" id="GO:0022857">
    <property type="term" value="F:transmembrane transporter activity"/>
    <property type="evidence" value="ECO:0007669"/>
    <property type="project" value="InterPro"/>
</dbReference>
<protein>
    <submittedName>
        <fullName evidence="8">MFS transporter</fullName>
    </submittedName>
</protein>
<dbReference type="InterPro" id="IPR011701">
    <property type="entry name" value="MFS"/>
</dbReference>
<feature type="transmembrane region" description="Helical" evidence="6">
    <location>
        <begin position="52"/>
        <end position="73"/>
    </location>
</feature>
<dbReference type="InterPro" id="IPR036259">
    <property type="entry name" value="MFS_trans_sf"/>
</dbReference>
<sequence>MSVTTAAPTLGTRRSVAAVMTALLAACFAFQLNASMLSPALALMEKQLDATTAEIGLTQTAFFTSAALFSLFLPRLGDMIGRRRLLAWMMALTGIGCVVSALAPNVTVLFVGRIIQGVAGPTVPLALIMLRVAVPDPKRYAVLLGVVTAINGGIAGVDALAGGYLAQHFGFRSIFWVMAVIAGLAVLAVRYLTDESRVDEPQPMDWRGVLLLVVAVGSVLTAFNEAGKVADAPWALIAALLAVGIVAFVAFWKSQDASAHPLVPTVYLRSRATWALLGTTVLTMTGVFAIMNGIIPALAQDEAVGAGIAADVAPLVTLTPYALAGLVMGPIAGKLAGTFGYRAVLRVGLIGTVAGLVLCLVTVTHPTGWLLLGVSVFVGITYAGIGNIMLNGLGIVLSPADNPGYLPGLNAGAFNLGAGLSFAVLFAVKTALDASGPTAGYSGAIIVGAVFLGLAFLMSLLIPKPAGDKA</sequence>
<evidence type="ECO:0000256" key="6">
    <source>
        <dbReference type="SAM" id="Phobius"/>
    </source>
</evidence>
<evidence type="ECO:0000256" key="1">
    <source>
        <dbReference type="ARBA" id="ARBA00004651"/>
    </source>
</evidence>
<dbReference type="RefSeq" id="WP_152203933.1">
    <property type="nucleotide sequence ID" value="NZ_VUKF01000038.1"/>
</dbReference>
<dbReference type="PANTHER" id="PTHR42718:SF9">
    <property type="entry name" value="MAJOR FACILITATOR SUPERFAMILY MULTIDRUG TRANSPORTER MFSC"/>
    <property type="match status" value="1"/>
</dbReference>
<proteinExistence type="predicted"/>
<feature type="transmembrane region" description="Helical" evidence="6">
    <location>
        <begin position="234"/>
        <end position="252"/>
    </location>
</feature>
<name>A0A7J5UR95_9MICO</name>
<dbReference type="PROSITE" id="PS50850">
    <property type="entry name" value="MFS"/>
    <property type="match status" value="1"/>
</dbReference>
<keyword evidence="5 6" id="KW-0472">Membrane</keyword>
<feature type="transmembrane region" description="Helical" evidence="6">
    <location>
        <begin position="440"/>
        <end position="462"/>
    </location>
</feature>
<feature type="transmembrane region" description="Helical" evidence="6">
    <location>
        <begin position="369"/>
        <end position="397"/>
    </location>
</feature>
<organism evidence="8 9">
    <name type="scientific">Georgenia thermotolerans</name>
    <dbReference type="NCBI Taxonomy" id="527326"/>
    <lineage>
        <taxon>Bacteria</taxon>
        <taxon>Bacillati</taxon>
        <taxon>Actinomycetota</taxon>
        <taxon>Actinomycetes</taxon>
        <taxon>Micrococcales</taxon>
        <taxon>Bogoriellaceae</taxon>
        <taxon>Georgenia</taxon>
    </lineage>
</organism>
<evidence type="ECO:0000313" key="8">
    <source>
        <dbReference type="EMBL" id="KAE8764928.1"/>
    </source>
</evidence>
<dbReference type="Gene3D" id="1.20.1250.20">
    <property type="entry name" value="MFS general substrate transporter like domains"/>
    <property type="match status" value="2"/>
</dbReference>
<feature type="transmembrane region" description="Helical" evidence="6">
    <location>
        <begin position="343"/>
        <end position="363"/>
    </location>
</feature>
<accession>A0A7J5UR95</accession>
<dbReference type="Proteomes" id="UP000451860">
    <property type="component" value="Unassembled WGS sequence"/>
</dbReference>
<feature type="domain" description="Major facilitator superfamily (MFS) profile" evidence="7">
    <location>
        <begin position="19"/>
        <end position="467"/>
    </location>
</feature>
<feature type="transmembrane region" description="Helical" evidence="6">
    <location>
        <begin position="85"/>
        <end position="103"/>
    </location>
</feature>